<comment type="catalytic activity">
    <reaction evidence="2">
        <text>thiamine + H2O = 5-(2-hydroxyethyl)-4-methylthiazole + 4-amino-5-hydroxymethyl-2-methylpyrimidine + H(+)</text>
        <dbReference type="Rhea" id="RHEA:17509"/>
        <dbReference type="ChEBI" id="CHEBI:15377"/>
        <dbReference type="ChEBI" id="CHEBI:15378"/>
        <dbReference type="ChEBI" id="CHEBI:16892"/>
        <dbReference type="ChEBI" id="CHEBI:17957"/>
        <dbReference type="ChEBI" id="CHEBI:18385"/>
        <dbReference type="EC" id="3.5.99.2"/>
    </reaction>
</comment>
<comment type="function">
    <text evidence="2">Catalyzes an amino-pyrimidine hydrolysis reaction at the C5' of the pyrimidine moiety of thiamine compounds, a reaction that is part of a thiamine salvage pathway. Thus, catalyzes the conversion of 4-amino-5-aminomethyl-2-methylpyrimidine to 4-amino-5-hydroxymethyl-2-methylpyrimidine (HMP).</text>
</comment>
<dbReference type="RefSeq" id="WP_279675241.1">
    <property type="nucleotide sequence ID" value="NZ_CP122566.1"/>
</dbReference>
<keyword evidence="2" id="KW-0378">Hydrolase</keyword>
<dbReference type="InterPro" id="IPR016084">
    <property type="entry name" value="Haem_Oase-like_multi-hlx"/>
</dbReference>
<comment type="catalytic activity">
    <reaction evidence="2">
        <text>4-amino-5-aminomethyl-2-methylpyrimidine + H2O = 4-amino-5-hydroxymethyl-2-methylpyrimidine + NH4(+)</text>
        <dbReference type="Rhea" id="RHEA:31799"/>
        <dbReference type="ChEBI" id="CHEBI:15377"/>
        <dbReference type="ChEBI" id="CHEBI:16892"/>
        <dbReference type="ChEBI" id="CHEBI:28938"/>
        <dbReference type="ChEBI" id="CHEBI:63416"/>
        <dbReference type="EC" id="3.5.99.2"/>
    </reaction>
</comment>
<feature type="binding site" evidence="4">
    <location>
        <position position="46"/>
    </location>
    <ligand>
        <name>substrate</name>
    </ligand>
</feature>
<evidence type="ECO:0000256" key="4">
    <source>
        <dbReference type="PIRSR" id="PIRSR003170-2"/>
    </source>
</evidence>
<gene>
    <name evidence="6" type="ORF">QDX21_04435</name>
</gene>
<name>A0AAJ6APT0_9MICC</name>
<proteinExistence type="inferred from homology"/>
<dbReference type="AlphaFoldDB" id="A0AAJ6APT0"/>
<dbReference type="InterPro" id="IPR004305">
    <property type="entry name" value="Thiaminase-2/PQQC"/>
</dbReference>
<dbReference type="GO" id="GO:0050334">
    <property type="term" value="F:thiaminase activity"/>
    <property type="evidence" value="ECO:0007669"/>
    <property type="project" value="UniProtKB-UniRule"/>
</dbReference>
<sequence length="220" mass="24979">MSQRFSQELLEANRATWDEAINHRFVTELFEGTIDDAVMAGYLDQDYRFFEAFLQLLGAAITTADRLDARLRYASFAGEMVNSEDTYFQRAFDALGVTDELRASTPDTPSAGGFVDLMREAASSQNYSAVVAVLMVTECLYRDWAARAPENHPESFVHHEWITLHDNPDFLSFATFLEQEADRSGAQDAETAHDFFRRAVELELGFFNDTYKYPLKGIHA</sequence>
<keyword evidence="2" id="KW-0784">Thiamine biosynthesis</keyword>
<dbReference type="PANTHER" id="PTHR43198:SF2">
    <property type="entry name" value="SI:CH1073-67J19.1-RELATED"/>
    <property type="match status" value="1"/>
</dbReference>
<dbReference type="PIRSF" id="PIRSF003170">
    <property type="entry name" value="Pet18p"/>
    <property type="match status" value="1"/>
</dbReference>
<comment type="similarity">
    <text evidence="2">Belongs to the TenA family.</text>
</comment>
<accession>A0AAJ6APT0</accession>
<evidence type="ECO:0000256" key="2">
    <source>
        <dbReference type="PIRNR" id="PIRNR003170"/>
    </source>
</evidence>
<dbReference type="InterPro" id="IPR050967">
    <property type="entry name" value="Thiamine_Salvage_TenA"/>
</dbReference>
<dbReference type="EC" id="3.5.99.2" evidence="2"/>
<dbReference type="PANTHER" id="PTHR43198">
    <property type="entry name" value="BIFUNCTIONAL TH2 PROTEIN"/>
    <property type="match status" value="1"/>
</dbReference>
<dbReference type="Gene3D" id="1.20.910.10">
    <property type="entry name" value="Heme oxygenase-like"/>
    <property type="match status" value="1"/>
</dbReference>
<dbReference type="SUPFAM" id="SSF48613">
    <property type="entry name" value="Heme oxygenase-like"/>
    <property type="match status" value="1"/>
</dbReference>
<evidence type="ECO:0000256" key="1">
    <source>
        <dbReference type="ARBA" id="ARBA00004948"/>
    </source>
</evidence>
<dbReference type="GO" id="GO:0009228">
    <property type="term" value="P:thiamine biosynthetic process"/>
    <property type="evidence" value="ECO:0007669"/>
    <property type="project" value="UniProtKB-KW"/>
</dbReference>
<feature type="binding site" evidence="4">
    <location>
        <position position="84"/>
    </location>
    <ligand>
        <name>substrate</name>
    </ligand>
</feature>
<dbReference type="Proteomes" id="UP001224674">
    <property type="component" value="Chromosome"/>
</dbReference>
<keyword evidence="7" id="KW-1185">Reference proteome</keyword>
<dbReference type="InterPro" id="IPR026285">
    <property type="entry name" value="TenA_E"/>
</dbReference>
<evidence type="ECO:0000256" key="3">
    <source>
        <dbReference type="PIRSR" id="PIRSR003170-1"/>
    </source>
</evidence>
<dbReference type="EMBL" id="CP122566">
    <property type="protein sequence ID" value="WGH94046.1"/>
    <property type="molecule type" value="Genomic_DNA"/>
</dbReference>
<comment type="pathway">
    <text evidence="1 2">Cofactor biosynthesis; thiamine diphosphate biosynthesis.</text>
</comment>
<protein>
    <recommendedName>
        <fullName evidence="2">Aminopyrimidine aminohydrolase</fullName>
        <ecNumber evidence="2">3.5.99.2</ecNumber>
    </recommendedName>
</protein>
<evidence type="ECO:0000313" key="7">
    <source>
        <dbReference type="Proteomes" id="UP001224674"/>
    </source>
</evidence>
<feature type="active site" description="Proton donor" evidence="3">
    <location>
        <position position="203"/>
    </location>
</feature>
<reference evidence="6 7" key="1">
    <citation type="submission" date="2023-03" db="EMBL/GenBank/DDBJ databases">
        <title>Complete genome sequences of several Auritidibacter ignavus strains isolated from ear infections.</title>
        <authorList>
            <person name="Baehr T."/>
            <person name="Baumhoegger A.M."/>
        </authorList>
    </citation>
    <scope>NUCLEOTIDE SEQUENCE [LARGE SCALE GENOMIC DNA]</scope>
    <source>
        <strain evidence="6 7">BABAE-6</strain>
    </source>
</reference>
<dbReference type="GO" id="GO:0005829">
    <property type="term" value="C:cytosol"/>
    <property type="evidence" value="ECO:0007669"/>
    <property type="project" value="TreeGrafter"/>
</dbReference>
<dbReference type="Pfam" id="PF03070">
    <property type="entry name" value="TENA_THI-4"/>
    <property type="match status" value="1"/>
</dbReference>
<feature type="binding site" evidence="4">
    <location>
        <position position="138"/>
    </location>
    <ligand>
        <name>substrate</name>
    </ligand>
</feature>
<evidence type="ECO:0000259" key="5">
    <source>
        <dbReference type="Pfam" id="PF03070"/>
    </source>
</evidence>
<evidence type="ECO:0000313" key="6">
    <source>
        <dbReference type="EMBL" id="WGH94046.1"/>
    </source>
</evidence>
<dbReference type="CDD" id="cd19358">
    <property type="entry name" value="TenA_E_Spr0628-like"/>
    <property type="match status" value="1"/>
</dbReference>
<organism evidence="6 7">
    <name type="scientific">Auritidibacter ignavus</name>
    <dbReference type="NCBI Taxonomy" id="678932"/>
    <lineage>
        <taxon>Bacteria</taxon>
        <taxon>Bacillati</taxon>
        <taxon>Actinomycetota</taxon>
        <taxon>Actinomycetes</taxon>
        <taxon>Micrococcales</taxon>
        <taxon>Micrococcaceae</taxon>
        <taxon>Auritidibacter</taxon>
    </lineage>
</organism>
<feature type="domain" description="Thiaminase-2/PQQC" evidence="5">
    <location>
        <begin position="14"/>
        <end position="212"/>
    </location>
</feature>